<organism evidence="1">
    <name type="scientific">Rhizophora mucronata</name>
    <name type="common">Asiatic mangrove</name>
    <dbReference type="NCBI Taxonomy" id="61149"/>
    <lineage>
        <taxon>Eukaryota</taxon>
        <taxon>Viridiplantae</taxon>
        <taxon>Streptophyta</taxon>
        <taxon>Embryophyta</taxon>
        <taxon>Tracheophyta</taxon>
        <taxon>Spermatophyta</taxon>
        <taxon>Magnoliopsida</taxon>
        <taxon>eudicotyledons</taxon>
        <taxon>Gunneridae</taxon>
        <taxon>Pentapetalae</taxon>
        <taxon>rosids</taxon>
        <taxon>fabids</taxon>
        <taxon>Malpighiales</taxon>
        <taxon>Rhizophoraceae</taxon>
        <taxon>Rhizophora</taxon>
    </lineage>
</organism>
<accession>A0A2P2PYY4</accession>
<reference evidence="1" key="1">
    <citation type="submission" date="2018-02" db="EMBL/GenBank/DDBJ databases">
        <title>Rhizophora mucronata_Transcriptome.</title>
        <authorList>
            <person name="Meera S.P."/>
            <person name="Sreeshan A."/>
            <person name="Augustine A."/>
        </authorList>
    </citation>
    <scope>NUCLEOTIDE SEQUENCE</scope>
    <source>
        <tissue evidence="1">Leaf</tissue>
    </source>
</reference>
<evidence type="ECO:0000313" key="1">
    <source>
        <dbReference type="EMBL" id="MBX59863.1"/>
    </source>
</evidence>
<name>A0A2P2PYY4_RHIMU</name>
<dbReference type="EMBL" id="GGEC01079379">
    <property type="protein sequence ID" value="MBX59863.1"/>
    <property type="molecule type" value="Transcribed_RNA"/>
</dbReference>
<dbReference type="AlphaFoldDB" id="A0A2P2PYY4"/>
<proteinExistence type="predicted"/>
<protein>
    <submittedName>
        <fullName evidence="1">Uncharacterized protein</fullName>
    </submittedName>
</protein>
<sequence length="34" mass="4100">MKPHFLSRLTSMVRAFPLLVTHDEEFDQIIYSNY</sequence>